<gene>
    <name evidence="3" type="primary">higA</name>
    <name evidence="3" type="ORF">CEW87_13465</name>
</gene>
<name>A0A2U8H426_9RHOO</name>
<dbReference type="Pfam" id="PF01381">
    <property type="entry name" value="HTH_3"/>
    <property type="match status" value="1"/>
</dbReference>
<dbReference type="GO" id="GO:0003677">
    <property type="term" value="F:DNA binding"/>
    <property type="evidence" value="ECO:0007669"/>
    <property type="project" value="UniProtKB-KW"/>
</dbReference>
<dbReference type="RefSeq" id="WP_108973733.1">
    <property type="nucleotide sequence ID" value="NZ_CP022188.1"/>
</dbReference>
<protein>
    <submittedName>
        <fullName evidence="3">Addiction module antidote protein, HigA family</fullName>
    </submittedName>
</protein>
<dbReference type="PANTHER" id="PTHR36924:SF1">
    <property type="entry name" value="ANTITOXIN HIGA-1"/>
    <property type="match status" value="1"/>
</dbReference>
<dbReference type="PROSITE" id="PS50943">
    <property type="entry name" value="HTH_CROC1"/>
    <property type="match status" value="1"/>
</dbReference>
<evidence type="ECO:0000256" key="1">
    <source>
        <dbReference type="ARBA" id="ARBA00023125"/>
    </source>
</evidence>
<evidence type="ECO:0000313" key="4">
    <source>
        <dbReference type="Proteomes" id="UP000244902"/>
    </source>
</evidence>
<keyword evidence="1" id="KW-0238">DNA-binding</keyword>
<organism evidence="3 4">
    <name type="scientific">Parazoarcus communis</name>
    <dbReference type="NCBI Taxonomy" id="41977"/>
    <lineage>
        <taxon>Bacteria</taxon>
        <taxon>Pseudomonadati</taxon>
        <taxon>Pseudomonadota</taxon>
        <taxon>Betaproteobacteria</taxon>
        <taxon>Rhodocyclales</taxon>
        <taxon>Zoogloeaceae</taxon>
        <taxon>Parazoarcus</taxon>
    </lineage>
</organism>
<dbReference type="Gene3D" id="1.10.260.40">
    <property type="entry name" value="lambda repressor-like DNA-binding domains"/>
    <property type="match status" value="1"/>
</dbReference>
<reference evidence="3 4" key="1">
    <citation type="submission" date="2017-06" db="EMBL/GenBank/DDBJ databases">
        <title>Azoarcus sp. TSNA42 complete genome sequence.</title>
        <authorList>
            <person name="Woo J.-H."/>
            <person name="Kim H.-S."/>
        </authorList>
    </citation>
    <scope>NUCLEOTIDE SEQUENCE [LARGE SCALE GENOMIC DNA]</scope>
    <source>
        <strain evidence="3 4">TSNA42</strain>
    </source>
</reference>
<dbReference type="PANTHER" id="PTHR36924">
    <property type="entry name" value="ANTITOXIN HIGA-1"/>
    <property type="match status" value="1"/>
</dbReference>
<proteinExistence type="predicted"/>
<sequence>MMTIVRAGFGPRIFLPVVRGPARAPRHPGRFLETRFMRPAGISQDALARALGVSRRRVNELTRGRRAFTPDTAVRLGIFFGTDPLLWMHLQAAWDTHIAWRSLCGTADG</sequence>
<dbReference type="CDD" id="cd00093">
    <property type="entry name" value="HTH_XRE"/>
    <property type="match status" value="1"/>
</dbReference>
<dbReference type="EMBL" id="CP022188">
    <property type="protein sequence ID" value="AWI80280.1"/>
    <property type="molecule type" value="Genomic_DNA"/>
</dbReference>
<dbReference type="AlphaFoldDB" id="A0A2U8H426"/>
<dbReference type="InterPro" id="IPR013430">
    <property type="entry name" value="Toxin_antidote_HigA"/>
</dbReference>
<dbReference type="SMART" id="SM00530">
    <property type="entry name" value="HTH_XRE"/>
    <property type="match status" value="1"/>
</dbReference>
<dbReference type="OrthoDB" id="5297543at2"/>
<feature type="domain" description="HTH cro/C1-type" evidence="2">
    <location>
        <begin position="40"/>
        <end position="87"/>
    </location>
</feature>
<dbReference type="Proteomes" id="UP000244902">
    <property type="component" value="Chromosome"/>
</dbReference>
<dbReference type="NCBIfam" id="TIGR02607">
    <property type="entry name" value="antidote_HigA"/>
    <property type="match status" value="1"/>
</dbReference>
<dbReference type="InterPro" id="IPR010982">
    <property type="entry name" value="Lambda_DNA-bd_dom_sf"/>
</dbReference>
<evidence type="ECO:0000259" key="2">
    <source>
        <dbReference type="PROSITE" id="PS50943"/>
    </source>
</evidence>
<dbReference type="InterPro" id="IPR001387">
    <property type="entry name" value="Cro/C1-type_HTH"/>
</dbReference>
<dbReference type="SUPFAM" id="SSF47413">
    <property type="entry name" value="lambda repressor-like DNA-binding domains"/>
    <property type="match status" value="1"/>
</dbReference>
<evidence type="ECO:0000313" key="3">
    <source>
        <dbReference type="EMBL" id="AWI80280.1"/>
    </source>
</evidence>
<accession>A0A2U8H426</accession>